<dbReference type="NCBIfam" id="NF047743">
    <property type="entry name" value="CG0192_fam"/>
    <property type="match status" value="1"/>
</dbReference>
<keyword evidence="2" id="KW-0547">Nucleotide-binding</keyword>
<dbReference type="Pfam" id="PF18085">
    <property type="entry name" value="Mak_N_cap"/>
    <property type="match status" value="1"/>
</dbReference>
<organism evidence="6 7">
    <name type="scientific">Corynebacterium alimapuense</name>
    <dbReference type="NCBI Taxonomy" id="1576874"/>
    <lineage>
        <taxon>Bacteria</taxon>
        <taxon>Bacillati</taxon>
        <taxon>Actinomycetota</taxon>
        <taxon>Actinomycetes</taxon>
        <taxon>Mycobacteriales</taxon>
        <taxon>Corynebacteriaceae</taxon>
        <taxon>Corynebacterium</taxon>
    </lineage>
</organism>
<dbReference type="GO" id="GO:0005524">
    <property type="term" value="F:ATP binding"/>
    <property type="evidence" value="ECO:0007669"/>
    <property type="project" value="UniProtKB-KW"/>
</dbReference>
<evidence type="ECO:0000313" key="7">
    <source>
        <dbReference type="Proteomes" id="UP000266975"/>
    </source>
</evidence>
<feature type="domain" description="Maltokinase N-terminal cap" evidence="5">
    <location>
        <begin position="14"/>
        <end position="93"/>
    </location>
</feature>
<comment type="caution">
    <text evidence="6">The sequence shown here is derived from an EMBL/GenBank/DDBJ whole genome shotgun (WGS) entry which is preliminary data.</text>
</comment>
<keyword evidence="3" id="KW-0418">Kinase</keyword>
<evidence type="ECO:0000259" key="5">
    <source>
        <dbReference type="Pfam" id="PF18085"/>
    </source>
</evidence>
<keyword evidence="1" id="KW-0808">Transferase</keyword>
<evidence type="ECO:0000256" key="4">
    <source>
        <dbReference type="ARBA" id="ARBA00022840"/>
    </source>
</evidence>
<name>A0A3M8K6R9_9CORY</name>
<dbReference type="InterPro" id="IPR040999">
    <property type="entry name" value="Mak_N_cap"/>
</dbReference>
<accession>A0A3M8K6R9</accession>
<keyword evidence="7" id="KW-1185">Reference proteome</keyword>
<evidence type="ECO:0000256" key="1">
    <source>
        <dbReference type="ARBA" id="ARBA00022679"/>
    </source>
</evidence>
<dbReference type="OrthoDB" id="3787729at2"/>
<dbReference type="AlphaFoldDB" id="A0A3M8K6R9"/>
<evidence type="ECO:0000256" key="3">
    <source>
        <dbReference type="ARBA" id="ARBA00022777"/>
    </source>
</evidence>
<dbReference type="GO" id="GO:0016301">
    <property type="term" value="F:kinase activity"/>
    <property type="evidence" value="ECO:0007669"/>
    <property type="project" value="UniProtKB-KW"/>
</dbReference>
<dbReference type="RefSeq" id="WP_123048783.1">
    <property type="nucleotide sequence ID" value="NZ_PTJO01000006.1"/>
</dbReference>
<keyword evidence="4" id="KW-0067">ATP-binding</keyword>
<reference evidence="6 7" key="1">
    <citation type="submission" date="2018-02" db="EMBL/GenBank/DDBJ databases">
        <title>Corynebacterium alimpuense sp. nov., a marine obligate actinomycete isolated from sediments of Valparaiso bay, Chile.</title>
        <authorList>
            <person name="Claverias F."/>
            <person name="Gonzales-Siles L."/>
            <person name="Salva-Serra F."/>
            <person name="Inganaes E."/>
            <person name="Molin K."/>
            <person name="Cumsille A."/>
            <person name="Undabarrena A."/>
            <person name="Couve E."/>
            <person name="Moore E.R.B."/>
            <person name="Gomila M."/>
            <person name="Camara B."/>
        </authorList>
    </citation>
    <scope>NUCLEOTIDE SEQUENCE [LARGE SCALE GENOMIC DNA]</scope>
    <source>
        <strain evidence="6 7">CCUG 69366</strain>
    </source>
</reference>
<protein>
    <recommendedName>
        <fullName evidence="5">Maltokinase N-terminal cap domain-containing protein</fullName>
    </recommendedName>
</protein>
<evidence type="ECO:0000256" key="2">
    <source>
        <dbReference type="ARBA" id="ARBA00022741"/>
    </source>
</evidence>
<evidence type="ECO:0000313" key="6">
    <source>
        <dbReference type="EMBL" id="RNE48208.1"/>
    </source>
</evidence>
<sequence length="206" mass="22271">MSGIVQIYDAELNPTKEWIAASSGGVVTLLGSYRLADPAGKVGIEVLVGSDIDGRPVQLPLTYRAAELHSEHTLSEMEHSVLGRRWVSNALGDPVAVAAFIRVILEGDDAATRSDGVPAALVIRGSGDHSQVSVTEVELKEATRQRAIGTVVVDGQRKSFQLYLPHSLHRLHSSDSEADPIRHNLIGWLPSMPEKQRVVAELSLED</sequence>
<proteinExistence type="predicted"/>
<gene>
    <name evidence="6" type="ORF">C5L39_10100</name>
</gene>
<dbReference type="Proteomes" id="UP000266975">
    <property type="component" value="Unassembled WGS sequence"/>
</dbReference>
<dbReference type="EMBL" id="PTJO01000006">
    <property type="protein sequence ID" value="RNE48208.1"/>
    <property type="molecule type" value="Genomic_DNA"/>
</dbReference>